<name>A0ABY4QW41_9ACTN</name>
<evidence type="ECO:0000313" key="1">
    <source>
        <dbReference type="EMBL" id="UQX87210.1"/>
    </source>
</evidence>
<dbReference type="Proteomes" id="UP001056336">
    <property type="component" value="Chromosome"/>
</dbReference>
<organism evidence="1 2">
    <name type="scientific">Jatrophihabitans telluris</name>
    <dbReference type="NCBI Taxonomy" id="2038343"/>
    <lineage>
        <taxon>Bacteria</taxon>
        <taxon>Bacillati</taxon>
        <taxon>Actinomycetota</taxon>
        <taxon>Actinomycetes</taxon>
        <taxon>Jatrophihabitantales</taxon>
        <taxon>Jatrophihabitantaceae</taxon>
        <taxon>Jatrophihabitans</taxon>
    </lineage>
</organism>
<reference evidence="1" key="2">
    <citation type="submission" date="2022-05" db="EMBL/GenBank/DDBJ databases">
        <authorList>
            <person name="Kim J.-S."/>
            <person name="Lee K."/>
            <person name="Suh M."/>
            <person name="Eom M."/>
            <person name="Kim J.-S."/>
            <person name="Kim D.-S."/>
            <person name="Ko S.-H."/>
            <person name="Shin Y."/>
            <person name="Lee J.-S."/>
        </authorList>
    </citation>
    <scope>NUCLEOTIDE SEQUENCE</scope>
    <source>
        <strain evidence="1">N237</strain>
    </source>
</reference>
<dbReference type="RefSeq" id="WP_249769687.1">
    <property type="nucleotide sequence ID" value="NZ_CP097332.1"/>
</dbReference>
<keyword evidence="2" id="KW-1185">Reference proteome</keyword>
<sequence length="61" mass="6762">MSGRAAPFYCPYCADEDLRPFGETHGQWRCGACQRVFALKYLGIAADWTTAPNVKTEESSS</sequence>
<evidence type="ECO:0000313" key="2">
    <source>
        <dbReference type="Proteomes" id="UP001056336"/>
    </source>
</evidence>
<dbReference type="EMBL" id="CP097332">
    <property type="protein sequence ID" value="UQX87210.1"/>
    <property type="molecule type" value="Genomic_DNA"/>
</dbReference>
<accession>A0ABY4QW41</accession>
<evidence type="ECO:0008006" key="3">
    <source>
        <dbReference type="Google" id="ProtNLM"/>
    </source>
</evidence>
<proteinExistence type="predicted"/>
<reference evidence="1" key="1">
    <citation type="journal article" date="2018" name="Int. J. Syst. Evol. Microbiol.">
        <title>Jatrophihabitans telluris sp. nov., isolated from sediment soil of lava forest wetlands and the emended description of the genus Jatrophihabitans.</title>
        <authorList>
            <person name="Lee K.C."/>
            <person name="Suh M.K."/>
            <person name="Eom M.K."/>
            <person name="Kim K.K."/>
            <person name="Kim J.S."/>
            <person name="Kim D.S."/>
            <person name="Ko S.H."/>
            <person name="Shin Y.K."/>
            <person name="Lee J.S."/>
        </authorList>
    </citation>
    <scope>NUCLEOTIDE SEQUENCE</scope>
    <source>
        <strain evidence="1">N237</strain>
    </source>
</reference>
<gene>
    <name evidence="1" type="ORF">M6D93_12970</name>
</gene>
<protein>
    <recommendedName>
        <fullName evidence="3">Insertion element protein</fullName>
    </recommendedName>
</protein>